<evidence type="ECO:0000313" key="2">
    <source>
        <dbReference type="EMBL" id="PBK89694.1"/>
    </source>
</evidence>
<protein>
    <submittedName>
        <fullName evidence="2">Uncharacterized protein</fullName>
    </submittedName>
</protein>
<feature type="compositionally biased region" description="Acidic residues" evidence="1">
    <location>
        <begin position="14"/>
        <end position="23"/>
    </location>
</feature>
<feature type="region of interest" description="Disordered" evidence="1">
    <location>
        <begin position="1"/>
        <end position="23"/>
    </location>
</feature>
<dbReference type="AlphaFoldDB" id="A0A2H3D7F9"/>
<evidence type="ECO:0000256" key="1">
    <source>
        <dbReference type="SAM" id="MobiDB-lite"/>
    </source>
</evidence>
<gene>
    <name evidence="2" type="ORF">ARMGADRAFT_1083655</name>
</gene>
<evidence type="ECO:0000313" key="3">
    <source>
        <dbReference type="Proteomes" id="UP000217790"/>
    </source>
</evidence>
<dbReference type="InParanoid" id="A0A2H3D7F9"/>
<reference evidence="3" key="1">
    <citation type="journal article" date="2017" name="Nat. Ecol. Evol.">
        <title>Genome expansion and lineage-specific genetic innovations in the forest pathogenic fungi Armillaria.</title>
        <authorList>
            <person name="Sipos G."/>
            <person name="Prasanna A.N."/>
            <person name="Walter M.C."/>
            <person name="O'Connor E."/>
            <person name="Balint B."/>
            <person name="Krizsan K."/>
            <person name="Kiss B."/>
            <person name="Hess J."/>
            <person name="Varga T."/>
            <person name="Slot J."/>
            <person name="Riley R."/>
            <person name="Boka B."/>
            <person name="Rigling D."/>
            <person name="Barry K."/>
            <person name="Lee J."/>
            <person name="Mihaltcheva S."/>
            <person name="LaButti K."/>
            <person name="Lipzen A."/>
            <person name="Waldron R."/>
            <person name="Moloney N.M."/>
            <person name="Sperisen C."/>
            <person name="Kredics L."/>
            <person name="Vagvoelgyi C."/>
            <person name="Patrignani A."/>
            <person name="Fitzpatrick D."/>
            <person name="Nagy I."/>
            <person name="Doyle S."/>
            <person name="Anderson J.B."/>
            <person name="Grigoriev I.V."/>
            <person name="Gueldener U."/>
            <person name="Muensterkoetter M."/>
            <person name="Nagy L.G."/>
        </authorList>
    </citation>
    <scope>NUCLEOTIDE SEQUENCE [LARGE SCALE GENOMIC DNA]</scope>
    <source>
        <strain evidence="3">Ar21-2</strain>
    </source>
</reference>
<dbReference type="OrthoDB" id="10645193at2759"/>
<dbReference type="Proteomes" id="UP000217790">
    <property type="component" value="Unassembled WGS sequence"/>
</dbReference>
<keyword evidence="3" id="KW-1185">Reference proteome</keyword>
<sequence length="239" mass="27072">MSLHRWSRAPKDSTEDDVLEDATDERGHLQADYIEEKPTQREEKVRSILAIYPQIITRRYISDREPFRVYLLRPSRCTILDKTHREAAIYKRNGTAKMKAEKTTSSDYAINAKMLEEIRLLLYASYPYEDENLTCNSKLGTASSCPSPPLHPCPSSEEGCFGILGPCGFLDDSPNVSRGFIPDSKRNRNILPTSNHTVPYLFHSLALVGCRSPGWEHARPRAREEPSEYVQILSIADAG</sequence>
<proteinExistence type="predicted"/>
<organism evidence="2 3">
    <name type="scientific">Armillaria gallica</name>
    <name type="common">Bulbous honey fungus</name>
    <name type="synonym">Armillaria bulbosa</name>
    <dbReference type="NCBI Taxonomy" id="47427"/>
    <lineage>
        <taxon>Eukaryota</taxon>
        <taxon>Fungi</taxon>
        <taxon>Dikarya</taxon>
        <taxon>Basidiomycota</taxon>
        <taxon>Agaricomycotina</taxon>
        <taxon>Agaricomycetes</taxon>
        <taxon>Agaricomycetidae</taxon>
        <taxon>Agaricales</taxon>
        <taxon>Marasmiineae</taxon>
        <taxon>Physalacriaceae</taxon>
        <taxon>Armillaria</taxon>
    </lineage>
</organism>
<name>A0A2H3D7F9_ARMGA</name>
<dbReference type="EMBL" id="KZ293668">
    <property type="protein sequence ID" value="PBK89694.1"/>
    <property type="molecule type" value="Genomic_DNA"/>
</dbReference>
<accession>A0A2H3D7F9</accession>